<comment type="caution">
    <text evidence="9">The sequence shown here is derived from an EMBL/GenBank/DDBJ whole genome shotgun (WGS) entry which is preliminary data.</text>
</comment>
<keyword evidence="6 9" id="KW-0012">Acyltransferase</keyword>
<dbReference type="InterPro" id="IPR049941">
    <property type="entry name" value="LPLAT_7/PORCN-like"/>
</dbReference>
<protein>
    <submittedName>
        <fullName evidence="9">Lysophospholipid acyltransferase</fullName>
        <ecNumber evidence="9">2.3.1.51</ecNumber>
    </submittedName>
</protein>
<keyword evidence="3 8" id="KW-0812">Transmembrane</keyword>
<feature type="transmembrane region" description="Helical" evidence="8">
    <location>
        <begin position="204"/>
        <end position="226"/>
    </location>
</feature>
<reference evidence="9 10" key="1">
    <citation type="submission" date="2015-04" db="EMBL/GenBank/DDBJ databases">
        <title>Genome sequence of Ceratocystis platani, a major pathogen of plane trees.</title>
        <authorList>
            <person name="Belbahri L."/>
        </authorList>
    </citation>
    <scope>NUCLEOTIDE SEQUENCE [LARGE SCALE GENOMIC DNA]</scope>
    <source>
        <strain evidence="9 10">CFO</strain>
    </source>
</reference>
<evidence type="ECO:0000256" key="6">
    <source>
        <dbReference type="ARBA" id="ARBA00023315"/>
    </source>
</evidence>
<dbReference type="Pfam" id="PF03062">
    <property type="entry name" value="MBOAT"/>
    <property type="match status" value="2"/>
</dbReference>
<dbReference type="PANTHER" id="PTHR13906">
    <property type="entry name" value="PORCUPINE"/>
    <property type="match status" value="1"/>
</dbReference>
<dbReference type="PANTHER" id="PTHR13906:SF4">
    <property type="entry name" value="LYSOPHOSPHOLIPID ACYLTRANSFERASE 6"/>
    <property type="match status" value="1"/>
</dbReference>
<comment type="subcellular location">
    <subcellularLocation>
        <location evidence="1">Membrane</location>
        <topology evidence="1">Multi-pass membrane protein</topology>
    </subcellularLocation>
</comment>
<keyword evidence="2 9" id="KW-0808">Transferase</keyword>
<dbReference type="Proteomes" id="UP000034841">
    <property type="component" value="Unassembled WGS sequence"/>
</dbReference>
<evidence type="ECO:0000313" key="9">
    <source>
        <dbReference type="EMBL" id="KKF92231.1"/>
    </source>
</evidence>
<evidence type="ECO:0000256" key="4">
    <source>
        <dbReference type="ARBA" id="ARBA00022989"/>
    </source>
</evidence>
<evidence type="ECO:0000256" key="3">
    <source>
        <dbReference type="ARBA" id="ARBA00022692"/>
    </source>
</evidence>
<dbReference type="EC" id="2.3.1.51" evidence="9"/>
<feature type="transmembrane region" description="Helical" evidence="8">
    <location>
        <begin position="153"/>
        <end position="172"/>
    </location>
</feature>
<proteinExistence type="predicted"/>
<evidence type="ECO:0000256" key="7">
    <source>
        <dbReference type="SAM" id="MobiDB-lite"/>
    </source>
</evidence>
<evidence type="ECO:0000256" key="8">
    <source>
        <dbReference type="SAM" id="Phobius"/>
    </source>
</evidence>
<dbReference type="InterPro" id="IPR004299">
    <property type="entry name" value="MBOAT_fam"/>
</dbReference>
<evidence type="ECO:0000313" key="10">
    <source>
        <dbReference type="Proteomes" id="UP000034841"/>
    </source>
</evidence>
<name>A0A0F8AWF1_CERFI</name>
<dbReference type="OrthoDB" id="286734at2759"/>
<evidence type="ECO:0000256" key="2">
    <source>
        <dbReference type="ARBA" id="ARBA00022679"/>
    </source>
</evidence>
<organism evidence="9 10">
    <name type="scientific">Ceratocystis fimbriata f. sp. platani</name>
    <dbReference type="NCBI Taxonomy" id="88771"/>
    <lineage>
        <taxon>Eukaryota</taxon>
        <taxon>Fungi</taxon>
        <taxon>Dikarya</taxon>
        <taxon>Ascomycota</taxon>
        <taxon>Pezizomycotina</taxon>
        <taxon>Sordariomycetes</taxon>
        <taxon>Hypocreomycetidae</taxon>
        <taxon>Microascales</taxon>
        <taxon>Ceratocystidaceae</taxon>
        <taxon>Ceratocystis</taxon>
    </lineage>
</organism>
<dbReference type="GO" id="GO:0016020">
    <property type="term" value="C:membrane"/>
    <property type="evidence" value="ECO:0007669"/>
    <property type="project" value="UniProtKB-SubCell"/>
</dbReference>
<gene>
    <name evidence="9" type="primary">ale1</name>
    <name evidence="9" type="ORF">CFO_g5417</name>
</gene>
<accession>A0A0F8AWF1</accession>
<sequence length="326" mass="37497">MVLVMKLNAFCWNVADGLLPDDQLSDFQRDRMLKELPPLIDYAGYVLFFPSLFAGPAFDYSEYRQWIDTTMFDVPTTVEPAKRPPVLTGKISWNRLQNIDPLAVETAQNPRAYLGGWNMNTSNWLRNYIYLRVTPRGKKPGFRASLMTFGTSAFWHGFHPGYYMSFILASFIQTSAKNFRRYVRPFFLDPHTGKPTPNKKIYDFICPIATQLIFSFVVVPFLVLSFRDSWEVWRRLHYFAIVGVQLVMVFFASPAKGFLRKQLETRQAKGRFFGPRPSLSRNASTDSVSSTHPVLGVADNIEKDVTEMVEEIKAEIEAKQKSLKKD</sequence>
<dbReference type="GO" id="GO:0030258">
    <property type="term" value="P:lipid modification"/>
    <property type="evidence" value="ECO:0007669"/>
    <property type="project" value="TreeGrafter"/>
</dbReference>
<keyword evidence="10" id="KW-1185">Reference proteome</keyword>
<evidence type="ECO:0000256" key="5">
    <source>
        <dbReference type="ARBA" id="ARBA00023136"/>
    </source>
</evidence>
<dbReference type="GO" id="GO:0003841">
    <property type="term" value="F:1-acylglycerol-3-phosphate O-acyltransferase activity"/>
    <property type="evidence" value="ECO:0007669"/>
    <property type="project" value="UniProtKB-EC"/>
</dbReference>
<dbReference type="EMBL" id="LBBL01000503">
    <property type="protein sequence ID" value="KKF92231.1"/>
    <property type="molecule type" value="Genomic_DNA"/>
</dbReference>
<dbReference type="AlphaFoldDB" id="A0A0F8AWF1"/>
<feature type="region of interest" description="Disordered" evidence="7">
    <location>
        <begin position="271"/>
        <end position="291"/>
    </location>
</feature>
<keyword evidence="5 8" id="KW-0472">Membrane</keyword>
<dbReference type="GO" id="GO:0046474">
    <property type="term" value="P:glycerophospholipid biosynthetic process"/>
    <property type="evidence" value="ECO:0007669"/>
    <property type="project" value="TreeGrafter"/>
</dbReference>
<dbReference type="GO" id="GO:0005783">
    <property type="term" value="C:endoplasmic reticulum"/>
    <property type="evidence" value="ECO:0007669"/>
    <property type="project" value="TreeGrafter"/>
</dbReference>
<evidence type="ECO:0000256" key="1">
    <source>
        <dbReference type="ARBA" id="ARBA00004141"/>
    </source>
</evidence>
<feature type="compositionally biased region" description="Polar residues" evidence="7">
    <location>
        <begin position="279"/>
        <end position="291"/>
    </location>
</feature>
<keyword evidence="4 8" id="KW-1133">Transmembrane helix</keyword>
<feature type="transmembrane region" description="Helical" evidence="8">
    <location>
        <begin position="238"/>
        <end position="259"/>
    </location>
</feature>
<dbReference type="GO" id="GO:0047184">
    <property type="term" value="F:1-acylglycerophosphocholine O-acyltransferase activity"/>
    <property type="evidence" value="ECO:0007669"/>
    <property type="project" value="TreeGrafter"/>
</dbReference>